<dbReference type="NCBIfam" id="NF033564">
    <property type="entry name" value="transpos_ISAs1"/>
    <property type="match status" value="1"/>
</dbReference>
<dbReference type="Pfam" id="PF01609">
    <property type="entry name" value="DDE_Tnp_1"/>
    <property type="match status" value="1"/>
</dbReference>
<accession>A0ABW1M513</accession>
<dbReference type="EMBL" id="JBHSPT010000059">
    <property type="protein sequence ID" value="MFC6058469.1"/>
    <property type="molecule type" value="Genomic_DNA"/>
</dbReference>
<dbReference type="RefSeq" id="WP_386401251.1">
    <property type="nucleotide sequence ID" value="NZ_JBHSPT010000059.1"/>
</dbReference>
<gene>
    <name evidence="2" type="ORF">ACFP50_24385</name>
</gene>
<name>A0ABW1M513_9ACTN</name>
<dbReference type="InterPro" id="IPR051698">
    <property type="entry name" value="Transposase_11-like"/>
</dbReference>
<sequence>MRDAAGFGSYRAMAQWVAAAGPVELLRLGLCPCGPFRLVRTPSADTLRRALTLVRPADLEVLLRVRVRVRVRGLGLETVAVDGKVLRGSGTSESVAVTVIGAMAQDGALVAQQRVADKSNEIPALAPLLSVLGLQGVVVTADALHTQVETAKVLVEEMGAHFVLVVKRNQPALWEACRSIPWSEVTARHKESEVGHGRRETRVVQAVTWTSLAFPHVKQVARVTRHRTDRATGKRTRETVYLITGLSASEAAPETLGRYARGHWGVENKIHYVRDVTFGEDASRIRSGHGPQNDSTLRSVAMNYLRTMGSSIADAKRRIALSPHKAPLDLFGVPADLQLC</sequence>
<comment type="caution">
    <text evidence="2">The sequence shown here is derived from an EMBL/GenBank/DDBJ whole genome shotgun (WGS) entry which is preliminary data.</text>
</comment>
<keyword evidence="3" id="KW-1185">Reference proteome</keyword>
<dbReference type="Proteomes" id="UP001596242">
    <property type="component" value="Unassembled WGS sequence"/>
</dbReference>
<protein>
    <submittedName>
        <fullName evidence="2">ISAs1 family transposase</fullName>
    </submittedName>
</protein>
<feature type="domain" description="Transposase IS4-like" evidence="1">
    <location>
        <begin position="78"/>
        <end position="303"/>
    </location>
</feature>
<organism evidence="2 3">
    <name type="scientific">Streptomyces pratens</name>
    <dbReference type="NCBI Taxonomy" id="887456"/>
    <lineage>
        <taxon>Bacteria</taxon>
        <taxon>Bacillati</taxon>
        <taxon>Actinomycetota</taxon>
        <taxon>Actinomycetes</taxon>
        <taxon>Kitasatosporales</taxon>
        <taxon>Streptomycetaceae</taxon>
        <taxon>Streptomyces</taxon>
    </lineage>
</organism>
<proteinExistence type="predicted"/>
<dbReference type="PANTHER" id="PTHR30298:SF0">
    <property type="entry name" value="PROTEIN YBFL-RELATED"/>
    <property type="match status" value="1"/>
</dbReference>
<evidence type="ECO:0000313" key="3">
    <source>
        <dbReference type="Proteomes" id="UP001596242"/>
    </source>
</evidence>
<dbReference type="PANTHER" id="PTHR30298">
    <property type="entry name" value="H REPEAT-ASSOCIATED PREDICTED TRANSPOSASE"/>
    <property type="match status" value="1"/>
</dbReference>
<dbReference type="InterPro" id="IPR002559">
    <property type="entry name" value="Transposase_11"/>
</dbReference>
<dbReference type="InterPro" id="IPR047647">
    <property type="entry name" value="ISAs1_transpos"/>
</dbReference>
<reference evidence="3" key="1">
    <citation type="journal article" date="2019" name="Int. J. Syst. Evol. Microbiol.">
        <title>The Global Catalogue of Microorganisms (GCM) 10K type strain sequencing project: providing services to taxonomists for standard genome sequencing and annotation.</title>
        <authorList>
            <consortium name="The Broad Institute Genomics Platform"/>
            <consortium name="The Broad Institute Genome Sequencing Center for Infectious Disease"/>
            <person name="Wu L."/>
            <person name="Ma J."/>
        </authorList>
    </citation>
    <scope>NUCLEOTIDE SEQUENCE [LARGE SCALE GENOMIC DNA]</scope>
    <source>
        <strain evidence="3">JCM 12763</strain>
    </source>
</reference>
<evidence type="ECO:0000313" key="2">
    <source>
        <dbReference type="EMBL" id="MFC6058469.1"/>
    </source>
</evidence>
<evidence type="ECO:0000259" key="1">
    <source>
        <dbReference type="Pfam" id="PF01609"/>
    </source>
</evidence>